<dbReference type="PANTHER" id="PTHR30164">
    <property type="entry name" value="MTFA PEPTIDASE"/>
    <property type="match status" value="1"/>
</dbReference>
<dbReference type="Pfam" id="PF06167">
    <property type="entry name" value="Peptidase_M90"/>
    <property type="match status" value="1"/>
</dbReference>
<keyword evidence="2" id="KW-1185">Reference proteome</keyword>
<evidence type="ECO:0000313" key="2">
    <source>
        <dbReference type="Proteomes" id="UP000719267"/>
    </source>
</evidence>
<dbReference type="CDD" id="cd20170">
    <property type="entry name" value="Peptidase_M90-like"/>
    <property type="match status" value="1"/>
</dbReference>
<dbReference type="PANTHER" id="PTHR30164:SF2">
    <property type="entry name" value="PROTEIN MTFA"/>
    <property type="match status" value="1"/>
</dbReference>
<comment type="caution">
    <text evidence="1">The sequence shown here is derived from an EMBL/GenBank/DDBJ whole genome shotgun (WGS) entry which is preliminary data.</text>
</comment>
<sequence>MVLFISLLDHLHLHFFNKPTYIHFYFKLKKLSWQGERFIKDKFIFYNRLTAKQKNFFQHRVVLFMKDKSFEGRGGFEINNQVKLYISSTAVMLTFGMREFLLPALQKIFVYPDIYYSTINQTHHKGEFNPRLKALVFSWKDFLEGFADGKDNLNLAIHEFIHVIQINSMKENDISATIFADSSKNLTKLLLNDKIRQRLEATKYFRAYAFTNRFEFLAVLVEYFIENPLEFKQKFPEFYSRIREMLNYNFGGY</sequence>
<accession>A0ABS6W1H8</accession>
<dbReference type="InterPro" id="IPR010384">
    <property type="entry name" value="MtfA_fam"/>
</dbReference>
<proteinExistence type="predicted"/>
<reference evidence="1 2" key="1">
    <citation type="submission" date="2021-07" db="EMBL/GenBank/DDBJ databases">
        <title>Mesonia aestuariivivens sp. nov., isolated from a tidal flat.</title>
        <authorList>
            <person name="Kim Y.-O."/>
            <person name="Yoon J.-H."/>
        </authorList>
    </citation>
    <scope>NUCLEOTIDE SEQUENCE [LARGE SCALE GENOMIC DNA]</scope>
    <source>
        <strain evidence="1 2">JHPTF-M18</strain>
    </source>
</reference>
<name>A0ABS6W1H8_9FLAO</name>
<organism evidence="1 2">
    <name type="scientific">Mesonia aestuariivivens</name>
    <dbReference type="NCBI Taxonomy" id="2796128"/>
    <lineage>
        <taxon>Bacteria</taxon>
        <taxon>Pseudomonadati</taxon>
        <taxon>Bacteroidota</taxon>
        <taxon>Flavobacteriia</taxon>
        <taxon>Flavobacteriales</taxon>
        <taxon>Flavobacteriaceae</taxon>
        <taxon>Mesonia</taxon>
    </lineage>
</organism>
<evidence type="ECO:0000313" key="1">
    <source>
        <dbReference type="EMBL" id="MBW2960974.1"/>
    </source>
</evidence>
<protein>
    <submittedName>
        <fullName evidence="1">Zinc-dependent peptidase</fullName>
    </submittedName>
</protein>
<dbReference type="EMBL" id="JAHWDF010000003">
    <property type="protein sequence ID" value="MBW2960974.1"/>
    <property type="molecule type" value="Genomic_DNA"/>
</dbReference>
<dbReference type="Proteomes" id="UP000719267">
    <property type="component" value="Unassembled WGS sequence"/>
</dbReference>
<gene>
    <name evidence="1" type="ORF">KW502_04075</name>
</gene>
<dbReference type="RefSeq" id="WP_219039261.1">
    <property type="nucleotide sequence ID" value="NZ_JAHWDF010000003.1"/>
</dbReference>